<dbReference type="InParanoid" id="A0A061FP99"/>
<dbReference type="Proteomes" id="UP000026915">
    <property type="component" value="Chromosome 10"/>
</dbReference>
<name>A0A061FP99_THECC</name>
<organism evidence="1 2">
    <name type="scientific">Theobroma cacao</name>
    <name type="common">Cacao</name>
    <name type="synonym">Cocoa</name>
    <dbReference type="NCBI Taxonomy" id="3641"/>
    <lineage>
        <taxon>Eukaryota</taxon>
        <taxon>Viridiplantae</taxon>
        <taxon>Streptophyta</taxon>
        <taxon>Embryophyta</taxon>
        <taxon>Tracheophyta</taxon>
        <taxon>Spermatophyta</taxon>
        <taxon>Magnoliopsida</taxon>
        <taxon>eudicotyledons</taxon>
        <taxon>Gunneridae</taxon>
        <taxon>Pentapetalae</taxon>
        <taxon>rosids</taxon>
        <taxon>malvids</taxon>
        <taxon>Malvales</taxon>
        <taxon>Malvaceae</taxon>
        <taxon>Byttnerioideae</taxon>
        <taxon>Theobroma</taxon>
    </lineage>
</organism>
<sequence length="58" mass="6719">MVTHGIFITIKYLALKLTQISPFSLHMAGKRRTKEERKKTRTLGGKIEEKVWDFKGLS</sequence>
<protein>
    <submittedName>
        <fullName evidence="1">Uncharacterized protein</fullName>
    </submittedName>
</protein>
<proteinExistence type="predicted"/>
<reference evidence="1 2" key="1">
    <citation type="journal article" date="2013" name="Genome Biol.">
        <title>The genome sequence of the most widely cultivated cacao type and its use to identify candidate genes regulating pod color.</title>
        <authorList>
            <person name="Motamayor J.C."/>
            <person name="Mockaitis K."/>
            <person name="Schmutz J."/>
            <person name="Haiminen N."/>
            <person name="Iii D.L."/>
            <person name="Cornejo O."/>
            <person name="Findley S.D."/>
            <person name="Zheng P."/>
            <person name="Utro F."/>
            <person name="Royaert S."/>
            <person name="Saski C."/>
            <person name="Jenkins J."/>
            <person name="Podicheti R."/>
            <person name="Zhao M."/>
            <person name="Scheffler B.E."/>
            <person name="Stack J.C."/>
            <person name="Feltus F.A."/>
            <person name="Mustiga G.M."/>
            <person name="Amores F."/>
            <person name="Phillips W."/>
            <person name="Marelli J.P."/>
            <person name="May G.D."/>
            <person name="Shapiro H."/>
            <person name="Ma J."/>
            <person name="Bustamante C.D."/>
            <person name="Schnell R.J."/>
            <person name="Main D."/>
            <person name="Gilbert D."/>
            <person name="Parida L."/>
            <person name="Kuhn D.N."/>
        </authorList>
    </citation>
    <scope>NUCLEOTIDE SEQUENCE [LARGE SCALE GENOMIC DNA]</scope>
    <source>
        <strain evidence="2">cv. Matina 1-6</strain>
    </source>
</reference>
<accession>A0A061FP99</accession>
<evidence type="ECO:0000313" key="1">
    <source>
        <dbReference type="EMBL" id="EOY18906.1"/>
    </source>
</evidence>
<dbReference type="Gramene" id="EOY18906">
    <property type="protein sequence ID" value="EOY18906"/>
    <property type="gene ID" value="TCM_043412"/>
</dbReference>
<keyword evidence="2" id="KW-1185">Reference proteome</keyword>
<evidence type="ECO:0000313" key="2">
    <source>
        <dbReference type="Proteomes" id="UP000026915"/>
    </source>
</evidence>
<gene>
    <name evidence="1" type="ORF">TCM_043412</name>
</gene>
<dbReference type="EMBL" id="CM001888">
    <property type="protein sequence ID" value="EOY18906.1"/>
    <property type="molecule type" value="Genomic_DNA"/>
</dbReference>
<dbReference type="HOGENOM" id="CLU_2982949_0_0_1"/>
<dbReference type="AlphaFoldDB" id="A0A061FP99"/>